<comment type="caution">
    <text evidence="2">The sequence shown here is derived from an EMBL/GenBank/DDBJ whole genome shotgun (WGS) entry which is preliminary data.</text>
</comment>
<sequence>MFSKKKKVSILIIAANVLLCTSVYANSDTNWDYPTSRNVEAKKIENKLFMTTSTVQWSADQLKLFQSNNASKQFFPALSYKVTGSDELRSKLMLTNAPGAKFTRKLATYAEGEEIKLSILNTTHIIADKPYVFYTAWLHTADSNSQVSLRSMQRYSQPNGTLNDLSKTDEEIARITFDKAEPINKKYREIYLPESFDSPFKQYTAEDEAAADVNKVKSYALIDSKEKLESYKRENAQKLKFASDQSKVQFAVTFKNNGFTRPELLAKEYNLNLSQIYASGIKENGEEYTVSWYDTGMEVISLMNLKETGFKKFAVTEMEGTAYVGDLQKMSQLPNVDVIEIENENERQVPTGVHWLNMRYGN</sequence>
<keyword evidence="3" id="KW-1185">Reference proteome</keyword>
<accession>A0ABU6D609</accession>
<protein>
    <submittedName>
        <fullName evidence="2">Uncharacterized protein</fullName>
    </submittedName>
</protein>
<evidence type="ECO:0000313" key="2">
    <source>
        <dbReference type="EMBL" id="MEB4793152.1"/>
    </source>
</evidence>
<evidence type="ECO:0000313" key="3">
    <source>
        <dbReference type="Proteomes" id="UP001355653"/>
    </source>
</evidence>
<organism evidence="2 3">
    <name type="scientific">Paenibacillus chondroitinus</name>
    <dbReference type="NCBI Taxonomy" id="59842"/>
    <lineage>
        <taxon>Bacteria</taxon>
        <taxon>Bacillati</taxon>
        <taxon>Bacillota</taxon>
        <taxon>Bacilli</taxon>
        <taxon>Bacillales</taxon>
        <taxon>Paenibacillaceae</taxon>
        <taxon>Paenibacillus</taxon>
    </lineage>
</organism>
<dbReference type="Proteomes" id="UP001355653">
    <property type="component" value="Unassembled WGS sequence"/>
</dbReference>
<keyword evidence="1" id="KW-0732">Signal</keyword>
<dbReference type="RefSeq" id="WP_127452257.1">
    <property type="nucleotide sequence ID" value="NZ_JAROBY010000008.1"/>
</dbReference>
<evidence type="ECO:0000256" key="1">
    <source>
        <dbReference type="SAM" id="SignalP"/>
    </source>
</evidence>
<feature type="signal peptide" evidence="1">
    <location>
        <begin position="1"/>
        <end position="25"/>
    </location>
</feature>
<feature type="chain" id="PRO_5046512150" evidence="1">
    <location>
        <begin position="26"/>
        <end position="362"/>
    </location>
</feature>
<gene>
    <name evidence="2" type="ORF">P5G65_04535</name>
</gene>
<name>A0ABU6D609_9BACL</name>
<proteinExistence type="predicted"/>
<dbReference type="EMBL" id="JAROBY010000008">
    <property type="protein sequence ID" value="MEB4793152.1"/>
    <property type="molecule type" value="Genomic_DNA"/>
</dbReference>
<reference evidence="2 3" key="1">
    <citation type="submission" date="2023-03" db="EMBL/GenBank/DDBJ databases">
        <title>Bacillus Genome Sequencing.</title>
        <authorList>
            <person name="Dunlap C."/>
        </authorList>
    </citation>
    <scope>NUCLEOTIDE SEQUENCE [LARGE SCALE GENOMIC DNA]</scope>
    <source>
        <strain evidence="2 3">NRS-1351</strain>
    </source>
</reference>